<feature type="compositionally biased region" description="Basic and acidic residues" evidence="2">
    <location>
        <begin position="259"/>
        <end position="288"/>
    </location>
</feature>
<dbReference type="RefSeq" id="WP_095412944.1">
    <property type="nucleotide sequence ID" value="NZ_NQMX01000056.1"/>
</dbReference>
<feature type="region of interest" description="Disordered" evidence="2">
    <location>
        <begin position="252"/>
        <end position="299"/>
    </location>
</feature>
<keyword evidence="1" id="KW-0175">Coiled coil</keyword>
<dbReference type="EMBL" id="QTNY01000007">
    <property type="protein sequence ID" value="RQP79192.1"/>
    <property type="molecule type" value="Genomic_DNA"/>
</dbReference>
<proteinExistence type="predicted"/>
<evidence type="ECO:0000313" key="4">
    <source>
        <dbReference type="Proteomes" id="UP000273734"/>
    </source>
</evidence>
<evidence type="ECO:0000313" key="3">
    <source>
        <dbReference type="EMBL" id="RQP79192.1"/>
    </source>
</evidence>
<gene>
    <name evidence="3" type="ORF">DF015_12355</name>
</gene>
<dbReference type="Proteomes" id="UP000273734">
    <property type="component" value="Unassembled WGS sequence"/>
</dbReference>
<name>A0AB74D8B5_9BURK</name>
<evidence type="ECO:0000256" key="1">
    <source>
        <dbReference type="SAM" id="Coils"/>
    </source>
</evidence>
<evidence type="ECO:0000256" key="2">
    <source>
        <dbReference type="SAM" id="MobiDB-lite"/>
    </source>
</evidence>
<sequence>MARTQQPASAAQANPNLSIDAETISNLRELLDQRKKLDDAVNSAPAEIHSLETELSSVRQQMASLEADIVLVDEAHLPAKQKQIKALGEVLAEKELAVRRKKMLLETLEQRAPDLDEKIEIAIGFVRVEANIASQSLRSDIAEELRGKLHELQLIYAKVRALHGLVRNDRTGDFLQSALIPDLDQCMRIITHNGTYETSPNLLDIRNDDTAAVEAQISEAMRPITEVLVLARKHRPYVPLAKRPAPYVRKGAWDGPGGRVDRPEEPEKPPAHMKTAEEGRAEPYKIKGDSSGLRTRTQPQEMNMSMAMQEAQEFAEKHGLSDGRSNL</sequence>
<reference evidence="3 4" key="1">
    <citation type="submission" date="2018-08" db="EMBL/GenBank/DDBJ databases">
        <title>Comparative analysis of Burkholderia isolates from Puerto Rico.</title>
        <authorList>
            <person name="Hall C."/>
            <person name="Sahl J."/>
            <person name="Wagner D."/>
        </authorList>
    </citation>
    <scope>NUCLEOTIDE SEQUENCE [LARGE SCALE GENOMIC DNA]</scope>
    <source>
        <strain evidence="3 4">Bp8964</strain>
    </source>
</reference>
<protein>
    <submittedName>
        <fullName evidence="3">Uncharacterized protein</fullName>
    </submittedName>
</protein>
<accession>A0AB74D8B5</accession>
<organism evidence="3 4">
    <name type="scientific">Burkholderia ubonensis</name>
    <dbReference type="NCBI Taxonomy" id="101571"/>
    <lineage>
        <taxon>Bacteria</taxon>
        <taxon>Pseudomonadati</taxon>
        <taxon>Pseudomonadota</taxon>
        <taxon>Betaproteobacteria</taxon>
        <taxon>Burkholderiales</taxon>
        <taxon>Burkholderiaceae</taxon>
        <taxon>Burkholderia</taxon>
        <taxon>Burkholderia cepacia complex</taxon>
    </lineage>
</organism>
<feature type="coiled-coil region" evidence="1">
    <location>
        <begin position="48"/>
        <end position="111"/>
    </location>
</feature>
<comment type="caution">
    <text evidence="3">The sequence shown here is derived from an EMBL/GenBank/DDBJ whole genome shotgun (WGS) entry which is preliminary data.</text>
</comment>
<dbReference type="AlphaFoldDB" id="A0AB74D8B5"/>